<organism evidence="2 3">
    <name type="scientific">Miscanthus lutarioriparius</name>
    <dbReference type="NCBI Taxonomy" id="422564"/>
    <lineage>
        <taxon>Eukaryota</taxon>
        <taxon>Viridiplantae</taxon>
        <taxon>Streptophyta</taxon>
        <taxon>Embryophyta</taxon>
        <taxon>Tracheophyta</taxon>
        <taxon>Spermatophyta</taxon>
        <taxon>Magnoliopsida</taxon>
        <taxon>Liliopsida</taxon>
        <taxon>Poales</taxon>
        <taxon>Poaceae</taxon>
        <taxon>PACMAD clade</taxon>
        <taxon>Panicoideae</taxon>
        <taxon>Andropogonodae</taxon>
        <taxon>Andropogoneae</taxon>
        <taxon>Saccharinae</taxon>
        <taxon>Miscanthus</taxon>
    </lineage>
</organism>
<gene>
    <name evidence="2" type="ORF">NCGR_LOCUS45026</name>
</gene>
<proteinExistence type="predicted"/>
<reference evidence="2" key="1">
    <citation type="submission" date="2020-10" db="EMBL/GenBank/DDBJ databases">
        <authorList>
            <person name="Han B."/>
            <person name="Lu T."/>
            <person name="Zhao Q."/>
            <person name="Huang X."/>
            <person name="Zhao Y."/>
        </authorList>
    </citation>
    <scope>NUCLEOTIDE SEQUENCE</scope>
</reference>
<accession>A0A811QKZ7</accession>
<dbReference type="OrthoDB" id="10527247at2759"/>
<evidence type="ECO:0000313" key="2">
    <source>
        <dbReference type="EMBL" id="CAD6261633.1"/>
    </source>
</evidence>
<sequence>MEPPRSPPLDSNAVQQGVHSQGGDDPAANDDDTIRFRDFFREYCHMDVNDIMARGTAPAAVPRETDVIDVDDDAPRMQHEDDDVVLAFCQPSQHDCTKTQEQSTGLVAAQPMGMTFDSENVPSAGYNMPLPPPLAGSNSKMFAAADPLRLSIGTHAPAANHMPGSSSSIAFSRYTGSGINLNLPPPGKKKMAAAIPNNASPNLKTRKPYELPLLGLIGKKDPPPFAIVILRSSEAAADHQLHEFSHGAARCKSMAHKRHRYTWPANKVAKLDEKIEQLRNEALLTPAHRRPMILIQKDIDELQGKKDEIHARMLDVMQEDDDGDEGGSTQ</sequence>
<dbReference type="AlphaFoldDB" id="A0A811QKZ7"/>
<dbReference type="Proteomes" id="UP000604825">
    <property type="component" value="Unassembled WGS sequence"/>
</dbReference>
<comment type="caution">
    <text evidence="2">The sequence shown here is derived from an EMBL/GenBank/DDBJ whole genome shotgun (WGS) entry which is preliminary data.</text>
</comment>
<evidence type="ECO:0000256" key="1">
    <source>
        <dbReference type="SAM" id="MobiDB-lite"/>
    </source>
</evidence>
<protein>
    <submittedName>
        <fullName evidence="2">Uncharacterized protein</fullName>
    </submittedName>
</protein>
<name>A0A811QKZ7_9POAL</name>
<dbReference type="EMBL" id="CAJGYO010000012">
    <property type="protein sequence ID" value="CAD6261633.1"/>
    <property type="molecule type" value="Genomic_DNA"/>
</dbReference>
<evidence type="ECO:0000313" key="3">
    <source>
        <dbReference type="Proteomes" id="UP000604825"/>
    </source>
</evidence>
<feature type="region of interest" description="Disordered" evidence="1">
    <location>
        <begin position="1"/>
        <end position="31"/>
    </location>
</feature>
<keyword evidence="3" id="KW-1185">Reference proteome</keyword>